<dbReference type="PROSITE" id="PS50013">
    <property type="entry name" value="CHROMO_2"/>
    <property type="match status" value="1"/>
</dbReference>
<dbReference type="InterPro" id="IPR000953">
    <property type="entry name" value="Chromo/chromo_shadow_dom"/>
</dbReference>
<reference evidence="2" key="1">
    <citation type="submission" date="2017-05" db="UniProtKB">
        <authorList>
            <consortium name="EnsemblMetazoa"/>
        </authorList>
    </citation>
    <scope>IDENTIFICATION</scope>
</reference>
<proteinExistence type="predicted"/>
<dbReference type="InterPro" id="IPR023780">
    <property type="entry name" value="Chromo_domain"/>
</dbReference>
<dbReference type="InParanoid" id="A0A1X7V8M7"/>
<evidence type="ECO:0000313" key="2">
    <source>
        <dbReference type="EnsemblMetazoa" id="Aqu2.1.35862_001"/>
    </source>
</evidence>
<dbReference type="Gene3D" id="2.40.50.40">
    <property type="match status" value="1"/>
</dbReference>
<dbReference type="eggNOG" id="ENOG502T13C">
    <property type="taxonomic scope" value="Eukaryota"/>
</dbReference>
<sequence>MYSALDDTCGPQNVMSESFDAPTCPSSPLTQPGVCASDSFIAIVMTTIYNMAATRAKRSGSVKEVGYFRALCSGNDDVESEEDDTLVVTDDEGIYEVERLVEKRTRKKTEYLVLWKGYPKEDALWLPSSHITPLAIKLFNDPEPPLRSVLDAVSAFCLALNSSLRVGLLRKRSIQLEFHRHVFNFLFNGKGTKVTKKPGRLYQRSDFVEPYFKDNHFKYFNKYGECCSVVFPIYMDSSVKFTQLSHKDGIKTFTELLSAKLVKMYT</sequence>
<dbReference type="Pfam" id="PF00385">
    <property type="entry name" value="Chromo"/>
    <property type="match status" value="1"/>
</dbReference>
<organism evidence="2">
    <name type="scientific">Amphimedon queenslandica</name>
    <name type="common">Sponge</name>
    <dbReference type="NCBI Taxonomy" id="400682"/>
    <lineage>
        <taxon>Eukaryota</taxon>
        <taxon>Metazoa</taxon>
        <taxon>Porifera</taxon>
        <taxon>Demospongiae</taxon>
        <taxon>Heteroscleromorpha</taxon>
        <taxon>Haplosclerida</taxon>
        <taxon>Niphatidae</taxon>
        <taxon>Amphimedon</taxon>
    </lineage>
</organism>
<name>A0A1X7V8M7_AMPQE</name>
<dbReference type="CDD" id="cd00024">
    <property type="entry name" value="CD_CSD"/>
    <property type="match status" value="1"/>
</dbReference>
<feature type="domain" description="Chromo" evidence="1">
    <location>
        <begin position="95"/>
        <end position="141"/>
    </location>
</feature>
<dbReference type="EnsemblMetazoa" id="Aqu2.1.35862_001">
    <property type="protein sequence ID" value="Aqu2.1.35862_001"/>
    <property type="gene ID" value="Aqu2.1.35862"/>
</dbReference>
<dbReference type="OrthoDB" id="1918685at2759"/>
<dbReference type="SUPFAM" id="SSF54160">
    <property type="entry name" value="Chromo domain-like"/>
    <property type="match status" value="1"/>
</dbReference>
<dbReference type="SMART" id="SM00298">
    <property type="entry name" value="CHROMO"/>
    <property type="match status" value="1"/>
</dbReference>
<dbReference type="InterPro" id="IPR016197">
    <property type="entry name" value="Chromo-like_dom_sf"/>
</dbReference>
<evidence type="ECO:0000259" key="1">
    <source>
        <dbReference type="PROSITE" id="PS50013"/>
    </source>
</evidence>
<dbReference type="STRING" id="400682.A0A1X7V8M7"/>
<protein>
    <recommendedName>
        <fullName evidence="1">Chromo domain-containing protein</fullName>
    </recommendedName>
</protein>
<dbReference type="AlphaFoldDB" id="A0A1X7V8M7"/>
<accession>A0A1X7V8M7</accession>